<proteinExistence type="predicted"/>
<evidence type="ECO:0000256" key="2">
    <source>
        <dbReference type="ARBA" id="ARBA00022692"/>
    </source>
</evidence>
<evidence type="ECO:0000256" key="1">
    <source>
        <dbReference type="ARBA" id="ARBA00004167"/>
    </source>
</evidence>
<feature type="region of interest" description="Disordered" evidence="9">
    <location>
        <begin position="78"/>
        <end position="102"/>
    </location>
</feature>
<name>A0A6C0DKX6_9ZZZZ</name>
<dbReference type="Gene3D" id="3.10.100.10">
    <property type="entry name" value="Mannose-Binding Protein A, subunit A"/>
    <property type="match status" value="1"/>
</dbReference>
<evidence type="ECO:0000313" key="12">
    <source>
        <dbReference type="EMBL" id="QHT16569.1"/>
    </source>
</evidence>
<dbReference type="SUPFAM" id="SSF56436">
    <property type="entry name" value="C-type lectin-like"/>
    <property type="match status" value="1"/>
</dbReference>
<dbReference type="GO" id="GO:0004888">
    <property type="term" value="F:transmembrane signaling receptor activity"/>
    <property type="evidence" value="ECO:0007669"/>
    <property type="project" value="TreeGrafter"/>
</dbReference>
<sequence>MNSLVALPANSVKNIPKMNNGSSGANSGSSWNTPLLWFCGFLLIAIILFSFYYREFMSAMNNITDQINLWLTGTGAPPEKKQEDIPVAPPIPPQDETTKEHTGMSGIVEKILPPAKEVFTISKNNYSYYDAAPLCKALGAELATYEQVKDAWQKGADWCNYGWVKGQMAVYPTQKSTYEELQQGPAEQKGACGNPGVNGGYFDNPELKYGVTCIGKKPSQSQHDANAIMAGSTRPLTQSGLEFDKKVQQFKEEADSMGILPFNKEHWGS</sequence>
<keyword evidence="6" id="KW-1015">Disulfide bond</keyword>
<dbReference type="GO" id="GO:0005886">
    <property type="term" value="C:plasma membrane"/>
    <property type="evidence" value="ECO:0007669"/>
    <property type="project" value="TreeGrafter"/>
</dbReference>
<dbReference type="InterPro" id="IPR000538">
    <property type="entry name" value="Link_dom"/>
</dbReference>
<dbReference type="GO" id="GO:0005540">
    <property type="term" value="F:hyaluronic acid binding"/>
    <property type="evidence" value="ECO:0007669"/>
    <property type="project" value="InterPro"/>
</dbReference>
<accession>A0A6C0DKX6</accession>
<dbReference type="EMBL" id="MN739626">
    <property type="protein sequence ID" value="QHT16569.1"/>
    <property type="molecule type" value="Genomic_DNA"/>
</dbReference>
<dbReference type="InterPro" id="IPR043210">
    <property type="entry name" value="CD44_antigen-like"/>
</dbReference>
<comment type="subcellular location">
    <subcellularLocation>
        <location evidence="1">Membrane</location>
        <topology evidence="1">Single-pass membrane protein</topology>
    </subcellularLocation>
</comment>
<dbReference type="PANTHER" id="PTHR10225">
    <property type="entry name" value="HYALURONAN RECEPTOR"/>
    <property type="match status" value="1"/>
</dbReference>
<feature type="transmembrane region" description="Helical" evidence="10">
    <location>
        <begin position="35"/>
        <end position="53"/>
    </location>
</feature>
<evidence type="ECO:0000256" key="8">
    <source>
        <dbReference type="ARBA" id="ARBA00023180"/>
    </source>
</evidence>
<evidence type="ECO:0000256" key="10">
    <source>
        <dbReference type="SAM" id="Phobius"/>
    </source>
</evidence>
<dbReference type="GO" id="GO:0007155">
    <property type="term" value="P:cell adhesion"/>
    <property type="evidence" value="ECO:0007669"/>
    <property type="project" value="InterPro"/>
</dbReference>
<evidence type="ECO:0000256" key="7">
    <source>
        <dbReference type="ARBA" id="ARBA00023170"/>
    </source>
</evidence>
<dbReference type="InterPro" id="IPR016186">
    <property type="entry name" value="C-type_lectin-like/link_sf"/>
</dbReference>
<organism evidence="12">
    <name type="scientific">viral metagenome</name>
    <dbReference type="NCBI Taxonomy" id="1070528"/>
    <lineage>
        <taxon>unclassified sequences</taxon>
        <taxon>metagenomes</taxon>
        <taxon>organismal metagenomes</taxon>
    </lineage>
</organism>
<dbReference type="PANTHER" id="PTHR10225:SF5">
    <property type="entry name" value="C-TYPE LECTIN DOMAIN-CONTAINING PROTEIN"/>
    <property type="match status" value="1"/>
</dbReference>
<evidence type="ECO:0000256" key="9">
    <source>
        <dbReference type="SAM" id="MobiDB-lite"/>
    </source>
</evidence>
<evidence type="ECO:0000259" key="11">
    <source>
        <dbReference type="PROSITE" id="PS50963"/>
    </source>
</evidence>
<keyword evidence="5 10" id="KW-0472">Membrane</keyword>
<keyword evidence="2 10" id="KW-0812">Transmembrane</keyword>
<dbReference type="InterPro" id="IPR016187">
    <property type="entry name" value="CTDL_fold"/>
</dbReference>
<dbReference type="Pfam" id="PF00193">
    <property type="entry name" value="Xlink"/>
    <property type="match status" value="1"/>
</dbReference>
<evidence type="ECO:0000256" key="6">
    <source>
        <dbReference type="ARBA" id="ARBA00023157"/>
    </source>
</evidence>
<evidence type="ECO:0000256" key="4">
    <source>
        <dbReference type="ARBA" id="ARBA00022989"/>
    </source>
</evidence>
<feature type="domain" description="Link" evidence="11">
    <location>
        <begin position="115"/>
        <end position="215"/>
    </location>
</feature>
<keyword evidence="7" id="KW-0675">Receptor</keyword>
<reference evidence="12" key="1">
    <citation type="journal article" date="2020" name="Nature">
        <title>Giant virus diversity and host interactions through global metagenomics.</title>
        <authorList>
            <person name="Schulz F."/>
            <person name="Roux S."/>
            <person name="Paez-Espino D."/>
            <person name="Jungbluth S."/>
            <person name="Walsh D.A."/>
            <person name="Denef V.J."/>
            <person name="McMahon K.D."/>
            <person name="Konstantinidis K.T."/>
            <person name="Eloe-Fadrosh E.A."/>
            <person name="Kyrpides N.C."/>
            <person name="Woyke T."/>
        </authorList>
    </citation>
    <scope>NUCLEOTIDE SEQUENCE</scope>
    <source>
        <strain evidence="12">GVMAG-M-3300023174-189</strain>
    </source>
</reference>
<keyword evidence="8" id="KW-0325">Glycoprotein</keyword>
<evidence type="ECO:0000256" key="5">
    <source>
        <dbReference type="ARBA" id="ARBA00023136"/>
    </source>
</evidence>
<dbReference type="PROSITE" id="PS50963">
    <property type="entry name" value="LINK_2"/>
    <property type="match status" value="1"/>
</dbReference>
<dbReference type="AlphaFoldDB" id="A0A6C0DKX6"/>
<protein>
    <recommendedName>
        <fullName evidence="11">Link domain-containing protein</fullName>
    </recommendedName>
</protein>
<keyword evidence="4 10" id="KW-1133">Transmembrane helix</keyword>
<keyword evidence="3" id="KW-0732">Signal</keyword>
<dbReference type="SMART" id="SM00445">
    <property type="entry name" value="LINK"/>
    <property type="match status" value="1"/>
</dbReference>
<evidence type="ECO:0000256" key="3">
    <source>
        <dbReference type="ARBA" id="ARBA00022729"/>
    </source>
</evidence>